<dbReference type="PANTHER" id="PTHR11104:SF0">
    <property type="entry name" value="SPBETA PROPHAGE-DERIVED AMINOGLYCOSIDE N(3')-ACETYLTRANSFERASE-LIKE PROTEIN YOKD"/>
    <property type="match status" value="1"/>
</dbReference>
<comment type="catalytic activity">
    <reaction evidence="5">
        <text>a 2-deoxystreptamine antibiotic + acetyl-CoA = an N(3)-acetyl-2-deoxystreptamine antibiotic + CoA + H(+)</text>
        <dbReference type="Rhea" id="RHEA:12665"/>
        <dbReference type="ChEBI" id="CHEBI:15378"/>
        <dbReference type="ChEBI" id="CHEBI:57287"/>
        <dbReference type="ChEBI" id="CHEBI:57288"/>
        <dbReference type="ChEBI" id="CHEBI:57921"/>
        <dbReference type="ChEBI" id="CHEBI:77452"/>
        <dbReference type="EC" id="2.3.1.81"/>
    </reaction>
</comment>
<dbReference type="RefSeq" id="WP_092910541.1">
    <property type="nucleotide sequence ID" value="NZ_FOXB01000003.1"/>
</dbReference>
<dbReference type="EC" id="2.3.1.-" evidence="5"/>
<reference evidence="6 7" key="1">
    <citation type="submission" date="2016-10" db="EMBL/GenBank/DDBJ databases">
        <authorList>
            <person name="de Groot N.N."/>
        </authorList>
    </citation>
    <scope>NUCLEOTIDE SEQUENCE [LARGE SCALE GENOMIC DNA]</scope>
    <source>
        <strain evidence="6 7">EP1-55-1</strain>
    </source>
</reference>
<dbReference type="GO" id="GO:0046677">
    <property type="term" value="P:response to antibiotic"/>
    <property type="evidence" value="ECO:0007669"/>
    <property type="project" value="UniProtKB-KW"/>
</dbReference>
<evidence type="ECO:0000256" key="3">
    <source>
        <dbReference type="ARBA" id="ARBA00022679"/>
    </source>
</evidence>
<dbReference type="OrthoDB" id="7330654at2"/>
<organism evidence="6 7">
    <name type="scientific">Hydrogenimonas thermophila</name>
    <dbReference type="NCBI Taxonomy" id="223786"/>
    <lineage>
        <taxon>Bacteria</taxon>
        <taxon>Pseudomonadati</taxon>
        <taxon>Campylobacterota</taxon>
        <taxon>Epsilonproteobacteria</taxon>
        <taxon>Campylobacterales</taxon>
        <taxon>Hydrogenimonadaceae</taxon>
        <taxon>Hydrogenimonas</taxon>
    </lineage>
</organism>
<evidence type="ECO:0000256" key="4">
    <source>
        <dbReference type="ARBA" id="ARBA00023315"/>
    </source>
</evidence>
<keyword evidence="7" id="KW-1185">Reference proteome</keyword>
<sequence>MRYSRDDIINALLEAGLEKDDTVFFSTSLGMVGLPPSNIKSQDALNELFLDAIREVLSEGNIIVPTYSYTFGKSTASNPAVFDVEKTKAEIGPFPEFVRKQKDAVRSLDPFMSVVCIGKNCKELIDEISNISYGENSFFEKFVTFPKSKCCSIGLGPNWTPFIHYADYLAKVPHRYDKLFWGYIQTENEKFFTPWIYSVRFVGEESYPYAHIAGREAEKAGIWKYAPLGRARVYAADTKEYFDFVMKKLQYNPFYLAKGPACNVIEKEKRRVKYKDIELNGFDEVFEMQTGEWLGNFLVPERWGVSRATLSENENSCINITPMIHSLSIEKELSIKELLAHSHKELKNFFFNRDWGFVKKQELPADRYKISIKSEFGKGVVKIARKGDRYYAYLEKLEDITHLVNGKSLKRTIYLKSNDDW</sequence>
<evidence type="ECO:0000256" key="5">
    <source>
        <dbReference type="RuleBase" id="RU365031"/>
    </source>
</evidence>
<comment type="similarity">
    <text evidence="1 5">Belongs to the antibiotic N-acetyltransferase family.</text>
</comment>
<evidence type="ECO:0000313" key="6">
    <source>
        <dbReference type="EMBL" id="SFO98350.1"/>
    </source>
</evidence>
<evidence type="ECO:0000256" key="2">
    <source>
        <dbReference type="ARBA" id="ARBA00012882"/>
    </source>
</evidence>
<gene>
    <name evidence="6" type="ORF">SAMN05216234_10390</name>
</gene>
<dbReference type="InterPro" id="IPR028345">
    <property type="entry name" value="Antibiotic_NAT-like"/>
</dbReference>
<dbReference type="Pfam" id="PF02522">
    <property type="entry name" value="Antibiotic_NAT"/>
    <property type="match status" value="1"/>
</dbReference>
<dbReference type="AlphaFoldDB" id="A0A1I5LM52"/>
<keyword evidence="5" id="KW-0046">Antibiotic resistance</keyword>
<dbReference type="STRING" id="223786.SAMN05216234_10390"/>
<dbReference type="GO" id="GO:0046353">
    <property type="term" value="F:aminoglycoside 3-N-acetyltransferase activity"/>
    <property type="evidence" value="ECO:0007669"/>
    <property type="project" value="UniProtKB-EC"/>
</dbReference>
<dbReference type="SUPFAM" id="SSF110710">
    <property type="entry name" value="TTHA0583/YokD-like"/>
    <property type="match status" value="1"/>
</dbReference>
<evidence type="ECO:0000313" key="7">
    <source>
        <dbReference type="Proteomes" id="UP000199227"/>
    </source>
</evidence>
<keyword evidence="3 5" id="KW-0808">Transferase</keyword>
<dbReference type="Proteomes" id="UP000199227">
    <property type="component" value="Unassembled WGS sequence"/>
</dbReference>
<proteinExistence type="inferred from homology"/>
<name>A0A1I5LM52_9BACT</name>
<accession>A0A1I5LM52</accession>
<protein>
    <recommendedName>
        <fullName evidence="2 5">Aminoglycoside N(3)-acetyltransferase</fullName>
        <ecNumber evidence="5">2.3.1.-</ecNumber>
    </recommendedName>
</protein>
<dbReference type="EMBL" id="FOXB01000003">
    <property type="protein sequence ID" value="SFO98350.1"/>
    <property type="molecule type" value="Genomic_DNA"/>
</dbReference>
<dbReference type="InterPro" id="IPR003679">
    <property type="entry name" value="Amioglycoside_AcTrfase"/>
</dbReference>
<dbReference type="PANTHER" id="PTHR11104">
    <property type="entry name" value="AMINOGLYCOSIDE N3-ACETYLTRANSFERASE"/>
    <property type="match status" value="1"/>
</dbReference>
<keyword evidence="4 5" id="KW-0012">Acyltransferase</keyword>
<evidence type="ECO:0000256" key="1">
    <source>
        <dbReference type="ARBA" id="ARBA00006383"/>
    </source>
</evidence>